<gene>
    <name evidence="1" type="ORF">LFAB_03530</name>
</gene>
<dbReference type="AlphaFoldDB" id="W6TCW9"/>
<name>W6TCW9_9LACO</name>
<dbReference type="EMBL" id="AWWK01000018">
    <property type="protein sequence ID" value="ETY75120.1"/>
    <property type="molecule type" value="Genomic_DNA"/>
</dbReference>
<dbReference type="HOGENOM" id="CLU_220946_0_0_9"/>
<protein>
    <submittedName>
        <fullName evidence="1">Uncharacterized protein</fullName>
    </submittedName>
</protein>
<sequence>MQVALVRLLFAGLTAPTSLKIGGLGPASK</sequence>
<dbReference type="Proteomes" id="UP000019247">
    <property type="component" value="Unassembled WGS sequence"/>
</dbReference>
<proteinExistence type="predicted"/>
<evidence type="ECO:0000313" key="1">
    <source>
        <dbReference type="EMBL" id="ETY75120.1"/>
    </source>
</evidence>
<evidence type="ECO:0000313" key="2">
    <source>
        <dbReference type="Proteomes" id="UP000019247"/>
    </source>
</evidence>
<accession>W6TCW9</accession>
<reference evidence="1 2" key="1">
    <citation type="journal article" date="2014" name="Genome Announc.">
        <title>Genome Sequence of Lactobacillus fabifermentans Strain T30PCM01, Isolated from Fermenting Grape Marc.</title>
        <authorList>
            <person name="Treu L."/>
            <person name="Vendramin V."/>
            <person name="Bovo B."/>
            <person name="Giacomini A."/>
            <person name="Corich V."/>
            <person name="Campanaro S."/>
        </authorList>
    </citation>
    <scope>NUCLEOTIDE SEQUENCE [LARGE SCALE GENOMIC DNA]</scope>
    <source>
        <strain evidence="1 2">T30PCM01</strain>
    </source>
</reference>
<comment type="caution">
    <text evidence="1">The sequence shown here is derived from an EMBL/GenBank/DDBJ whole genome shotgun (WGS) entry which is preliminary data.</text>
</comment>
<organism evidence="1 2">
    <name type="scientific">Lactiplantibacillus fabifermentans T30PCM01</name>
    <dbReference type="NCBI Taxonomy" id="1400520"/>
    <lineage>
        <taxon>Bacteria</taxon>
        <taxon>Bacillati</taxon>
        <taxon>Bacillota</taxon>
        <taxon>Bacilli</taxon>
        <taxon>Lactobacillales</taxon>
        <taxon>Lactobacillaceae</taxon>
        <taxon>Lactiplantibacillus</taxon>
    </lineage>
</organism>